<dbReference type="EMBL" id="CAJNOQ010004768">
    <property type="protein sequence ID" value="CAF1073188.1"/>
    <property type="molecule type" value="Genomic_DNA"/>
</dbReference>
<keyword evidence="3" id="KW-1185">Reference proteome</keyword>
<name>A0A814M373_9BILA</name>
<dbReference type="Proteomes" id="UP000681722">
    <property type="component" value="Unassembled WGS sequence"/>
</dbReference>
<dbReference type="EMBL" id="CAJOBC010004769">
    <property type="protein sequence ID" value="CAF3840093.1"/>
    <property type="molecule type" value="Genomic_DNA"/>
</dbReference>
<sequence>MATGDNRKIWSKVAIGPKTIDIVVHEDFQCIVHINRSEFKEIPAPFLSRFQKYSLSIKDFYQICWVKLPIEEQKLMENVEGKAQSFIEHVGQQYFYGLTSNTLYSCLFGLIEKNDEEDRDKIYILNLSIIENSTEFEEQFAKYENDAEKNLLLIVINGRANQQRLHIPYVRQLVEKVDYRCNAQKEDNFKHFLLLVHSPAQTIYHQPSFTAIFLHNWDFHFFDTCSSNNSFYIKNFLQILTSSYDHTVNQDDNQILFDYNALFDDCLWDFYSRIQIAVQQLPRELFADRLAYEFYQRQTGTFRRVQYILCGKRFDGLVDSIQSQTRLSFTNFICNILKCVVTDYGLETLPKLSNINDGYDTMLNLIDHHISTLNDEENELLSNNTQTVFQLVTHYACIPQAPLYHPFHQRIKSYSDEIKMKFIQKTAEQKRKSNKRSNFGENCRFRYLQSQLDEIRSKEKLEPPADDTMDDDVYDDETINHENDDEEQFQIQTGESDNNYVLVNTRIDYQYRSDILNGMCLYSFVSSLYKKKINAADRKYPARIAVPSDETVHHKGHPPNKRYSFQKQHPQASTHLLVEHSQSRVPVLYGPQIPRQDRDDTQERYNLIAEAQADNGSIDPMVLPANPTVHGEYAMDNSDELLELLGSLDEYTTAAANASKKSTESIYIEETIEAVENVGRFTDMHAHELRTLNEETPHVGQQLAPFVSATSEHVRLNAQWQEQLKSERERVRRSLITGNYGKEDNTLDLHAVQNAVVTVADSNNHDTNEFQNHGSILPVASVATQFPSQKSVADEFTLNREQRAAFMIITSHLDGDSRSRTGISAEVTLI</sequence>
<comment type="caution">
    <text evidence="1">The sequence shown here is derived from an EMBL/GenBank/DDBJ whole genome shotgun (WGS) entry which is preliminary data.</text>
</comment>
<organism evidence="1 3">
    <name type="scientific">Didymodactylos carnosus</name>
    <dbReference type="NCBI Taxonomy" id="1234261"/>
    <lineage>
        <taxon>Eukaryota</taxon>
        <taxon>Metazoa</taxon>
        <taxon>Spiralia</taxon>
        <taxon>Gnathifera</taxon>
        <taxon>Rotifera</taxon>
        <taxon>Eurotatoria</taxon>
        <taxon>Bdelloidea</taxon>
        <taxon>Philodinida</taxon>
        <taxon>Philodinidae</taxon>
        <taxon>Didymodactylos</taxon>
    </lineage>
</organism>
<accession>A0A814M373</accession>
<protein>
    <submittedName>
        <fullName evidence="1">Uncharacterized protein</fullName>
    </submittedName>
</protein>
<proteinExistence type="predicted"/>
<evidence type="ECO:0000313" key="2">
    <source>
        <dbReference type="EMBL" id="CAF3840093.1"/>
    </source>
</evidence>
<gene>
    <name evidence="1" type="ORF">GPM918_LOCUS17383</name>
    <name evidence="2" type="ORF">SRO942_LOCUS17384</name>
</gene>
<evidence type="ECO:0000313" key="3">
    <source>
        <dbReference type="Proteomes" id="UP000663829"/>
    </source>
</evidence>
<evidence type="ECO:0000313" key="1">
    <source>
        <dbReference type="EMBL" id="CAF1073188.1"/>
    </source>
</evidence>
<dbReference type="OrthoDB" id="2423195at2759"/>
<dbReference type="Proteomes" id="UP000663829">
    <property type="component" value="Unassembled WGS sequence"/>
</dbReference>
<dbReference type="AlphaFoldDB" id="A0A814M373"/>
<reference evidence="1" key="1">
    <citation type="submission" date="2021-02" db="EMBL/GenBank/DDBJ databases">
        <authorList>
            <person name="Nowell W R."/>
        </authorList>
    </citation>
    <scope>NUCLEOTIDE SEQUENCE</scope>
</reference>